<gene>
    <name evidence="2" type="ORF">V1477_001241</name>
</gene>
<sequence>MEEKDGKERGRSRRNSLDHRGWKYGLHERTMARKTRCEPVGVRFLEVDDGGGDGGGGTASGGVESEKEKEKEKERRKETHGVGGARDKNTLKIRFITFPLRFRGGTTKGRPG</sequence>
<dbReference type="AlphaFoldDB" id="A0ABD2CZI6"/>
<dbReference type="EMBL" id="JAYRBN010000010">
    <property type="protein sequence ID" value="KAL2750451.1"/>
    <property type="molecule type" value="Genomic_DNA"/>
</dbReference>
<protein>
    <submittedName>
        <fullName evidence="2">Uncharacterized protein</fullName>
    </submittedName>
</protein>
<proteinExistence type="predicted"/>
<evidence type="ECO:0000313" key="3">
    <source>
        <dbReference type="Proteomes" id="UP001607303"/>
    </source>
</evidence>
<feature type="region of interest" description="Disordered" evidence="1">
    <location>
        <begin position="1"/>
        <end position="23"/>
    </location>
</feature>
<feature type="compositionally biased region" description="Basic and acidic residues" evidence="1">
    <location>
        <begin position="64"/>
        <end position="88"/>
    </location>
</feature>
<feature type="region of interest" description="Disordered" evidence="1">
    <location>
        <begin position="45"/>
        <end position="88"/>
    </location>
</feature>
<accession>A0ABD2CZI6</accession>
<evidence type="ECO:0000256" key="1">
    <source>
        <dbReference type="SAM" id="MobiDB-lite"/>
    </source>
</evidence>
<keyword evidence="3" id="KW-1185">Reference proteome</keyword>
<dbReference type="Proteomes" id="UP001607303">
    <property type="component" value="Unassembled WGS sequence"/>
</dbReference>
<comment type="caution">
    <text evidence="2">The sequence shown here is derived from an EMBL/GenBank/DDBJ whole genome shotgun (WGS) entry which is preliminary data.</text>
</comment>
<organism evidence="2 3">
    <name type="scientific">Vespula maculifrons</name>
    <name type="common">Eastern yellow jacket</name>
    <name type="synonym">Wasp</name>
    <dbReference type="NCBI Taxonomy" id="7453"/>
    <lineage>
        <taxon>Eukaryota</taxon>
        <taxon>Metazoa</taxon>
        <taxon>Ecdysozoa</taxon>
        <taxon>Arthropoda</taxon>
        <taxon>Hexapoda</taxon>
        <taxon>Insecta</taxon>
        <taxon>Pterygota</taxon>
        <taxon>Neoptera</taxon>
        <taxon>Endopterygota</taxon>
        <taxon>Hymenoptera</taxon>
        <taxon>Apocrita</taxon>
        <taxon>Aculeata</taxon>
        <taxon>Vespoidea</taxon>
        <taxon>Vespidae</taxon>
        <taxon>Vespinae</taxon>
        <taxon>Vespula</taxon>
    </lineage>
</organism>
<evidence type="ECO:0000313" key="2">
    <source>
        <dbReference type="EMBL" id="KAL2750451.1"/>
    </source>
</evidence>
<reference evidence="2 3" key="1">
    <citation type="journal article" date="2024" name="Ann. Entomol. Soc. Am.">
        <title>Genomic analyses of the southern and eastern yellowjacket wasps (Hymenoptera: Vespidae) reveal evolutionary signatures of social life.</title>
        <authorList>
            <person name="Catto M.A."/>
            <person name="Caine P.B."/>
            <person name="Orr S.E."/>
            <person name="Hunt B.G."/>
            <person name="Goodisman M.A.D."/>
        </authorList>
    </citation>
    <scope>NUCLEOTIDE SEQUENCE [LARGE SCALE GENOMIC DNA]</scope>
    <source>
        <strain evidence="2">232</strain>
        <tissue evidence="2">Head and thorax</tissue>
    </source>
</reference>
<name>A0ABD2CZI6_VESMC</name>